<name>A0A2B4RL29_STYPI</name>
<reference evidence="3" key="1">
    <citation type="journal article" date="2017" name="bioRxiv">
        <title>Comparative analysis of the genomes of Stylophora pistillata and Acropora digitifera provides evidence for extensive differences between species of corals.</title>
        <authorList>
            <person name="Voolstra C.R."/>
            <person name="Li Y."/>
            <person name="Liew Y.J."/>
            <person name="Baumgarten S."/>
            <person name="Zoccola D."/>
            <person name="Flot J.-F."/>
            <person name="Tambutte S."/>
            <person name="Allemand D."/>
            <person name="Aranda M."/>
        </authorList>
    </citation>
    <scope>NUCLEOTIDE SEQUENCE [LARGE SCALE GENOMIC DNA]</scope>
</reference>
<accession>A0A2B4RL29</accession>
<feature type="compositionally biased region" description="Polar residues" evidence="1">
    <location>
        <begin position="181"/>
        <end position="197"/>
    </location>
</feature>
<evidence type="ECO:0000313" key="3">
    <source>
        <dbReference type="Proteomes" id="UP000225706"/>
    </source>
</evidence>
<keyword evidence="3" id="KW-1185">Reference proteome</keyword>
<evidence type="ECO:0000256" key="1">
    <source>
        <dbReference type="SAM" id="MobiDB-lite"/>
    </source>
</evidence>
<dbReference type="EMBL" id="LSMT01000417">
    <property type="protein sequence ID" value="PFX18311.1"/>
    <property type="molecule type" value="Genomic_DNA"/>
</dbReference>
<proteinExistence type="predicted"/>
<dbReference type="AlphaFoldDB" id="A0A2B4RL29"/>
<sequence length="197" mass="21924">MGNNKSRMTLDYPSDMILRVDKVSSTVLGKEIIKRCGIEGQHGNLNEEDQTTLRFLRAAISFISNANDMGADLTNAAFIISQPGREFIIQAGNGDWEFYFSEDAKDVVHGHCVRKGPKHWFSGSSWKECGSYVSNLFTGCSQSQNTTVQCSNYNRPLALTYEVQELTYNVTLPDVTEEETPSNSDLTDTSNLTMTAK</sequence>
<gene>
    <name evidence="2" type="ORF">AWC38_SpisGene17324</name>
</gene>
<comment type="caution">
    <text evidence="2">The sequence shown here is derived from an EMBL/GenBank/DDBJ whole genome shotgun (WGS) entry which is preliminary data.</text>
</comment>
<dbReference type="Proteomes" id="UP000225706">
    <property type="component" value="Unassembled WGS sequence"/>
</dbReference>
<protein>
    <submittedName>
        <fullName evidence="2">Uncharacterized protein</fullName>
    </submittedName>
</protein>
<evidence type="ECO:0000313" key="2">
    <source>
        <dbReference type="EMBL" id="PFX18311.1"/>
    </source>
</evidence>
<feature type="region of interest" description="Disordered" evidence="1">
    <location>
        <begin position="174"/>
        <end position="197"/>
    </location>
</feature>
<organism evidence="2 3">
    <name type="scientific">Stylophora pistillata</name>
    <name type="common">Smooth cauliflower coral</name>
    <dbReference type="NCBI Taxonomy" id="50429"/>
    <lineage>
        <taxon>Eukaryota</taxon>
        <taxon>Metazoa</taxon>
        <taxon>Cnidaria</taxon>
        <taxon>Anthozoa</taxon>
        <taxon>Hexacorallia</taxon>
        <taxon>Scleractinia</taxon>
        <taxon>Astrocoeniina</taxon>
        <taxon>Pocilloporidae</taxon>
        <taxon>Stylophora</taxon>
    </lineage>
</organism>
<dbReference type="OrthoDB" id="5959505at2759"/>